<proteinExistence type="predicted"/>
<protein>
    <submittedName>
        <fullName evidence="1">Uncharacterized protein</fullName>
    </submittedName>
</protein>
<name>A0ACB8R0Z8_9AGAM</name>
<dbReference type="EMBL" id="MU276785">
    <property type="protein sequence ID" value="KAI0037678.1"/>
    <property type="molecule type" value="Genomic_DNA"/>
</dbReference>
<reference evidence="1" key="2">
    <citation type="journal article" date="2022" name="New Phytol.">
        <title>Evolutionary transition to the ectomycorrhizal habit in the genomes of a hyperdiverse lineage of mushroom-forming fungi.</title>
        <authorList>
            <person name="Looney B."/>
            <person name="Miyauchi S."/>
            <person name="Morin E."/>
            <person name="Drula E."/>
            <person name="Courty P.E."/>
            <person name="Kohler A."/>
            <person name="Kuo A."/>
            <person name="LaButti K."/>
            <person name="Pangilinan J."/>
            <person name="Lipzen A."/>
            <person name="Riley R."/>
            <person name="Andreopoulos W."/>
            <person name="He G."/>
            <person name="Johnson J."/>
            <person name="Nolan M."/>
            <person name="Tritt A."/>
            <person name="Barry K.W."/>
            <person name="Grigoriev I.V."/>
            <person name="Nagy L.G."/>
            <person name="Hibbett D."/>
            <person name="Henrissat B."/>
            <person name="Matheny P.B."/>
            <person name="Labbe J."/>
            <person name="Martin F.M."/>
        </authorList>
    </citation>
    <scope>NUCLEOTIDE SEQUENCE</scope>
    <source>
        <strain evidence="1">FP105234-sp</strain>
    </source>
</reference>
<feature type="non-terminal residue" evidence="1">
    <location>
        <position position="88"/>
    </location>
</feature>
<dbReference type="Proteomes" id="UP000814033">
    <property type="component" value="Unassembled WGS sequence"/>
</dbReference>
<organism evidence="1 2">
    <name type="scientific">Auriscalpium vulgare</name>
    <dbReference type="NCBI Taxonomy" id="40419"/>
    <lineage>
        <taxon>Eukaryota</taxon>
        <taxon>Fungi</taxon>
        <taxon>Dikarya</taxon>
        <taxon>Basidiomycota</taxon>
        <taxon>Agaricomycotina</taxon>
        <taxon>Agaricomycetes</taxon>
        <taxon>Russulales</taxon>
        <taxon>Auriscalpiaceae</taxon>
        <taxon>Auriscalpium</taxon>
    </lineage>
</organism>
<keyword evidence="2" id="KW-1185">Reference proteome</keyword>
<comment type="caution">
    <text evidence="1">The sequence shown here is derived from an EMBL/GenBank/DDBJ whole genome shotgun (WGS) entry which is preliminary data.</text>
</comment>
<reference evidence="1" key="1">
    <citation type="submission" date="2021-02" db="EMBL/GenBank/DDBJ databases">
        <authorList>
            <consortium name="DOE Joint Genome Institute"/>
            <person name="Ahrendt S."/>
            <person name="Looney B.P."/>
            <person name="Miyauchi S."/>
            <person name="Morin E."/>
            <person name="Drula E."/>
            <person name="Courty P.E."/>
            <person name="Chicoki N."/>
            <person name="Fauchery L."/>
            <person name="Kohler A."/>
            <person name="Kuo A."/>
            <person name="Labutti K."/>
            <person name="Pangilinan J."/>
            <person name="Lipzen A."/>
            <person name="Riley R."/>
            <person name="Andreopoulos W."/>
            <person name="He G."/>
            <person name="Johnson J."/>
            <person name="Barry K.W."/>
            <person name="Grigoriev I.V."/>
            <person name="Nagy L."/>
            <person name="Hibbett D."/>
            <person name="Henrissat B."/>
            <person name="Matheny P.B."/>
            <person name="Labbe J."/>
            <person name="Martin F."/>
        </authorList>
    </citation>
    <scope>NUCLEOTIDE SEQUENCE</scope>
    <source>
        <strain evidence="1">FP105234-sp</strain>
    </source>
</reference>
<accession>A0ACB8R0Z8</accession>
<sequence>MLINDRPINAIIDTGSQVNIASIQTYHSAIKQPLDLHRSIAMNDANGGRGILKGLASNVGIQCGDVTTYADLYVNENAPFELLLGRPW</sequence>
<gene>
    <name evidence="1" type="ORF">FA95DRAFT_1506695</name>
</gene>
<evidence type="ECO:0000313" key="1">
    <source>
        <dbReference type="EMBL" id="KAI0037678.1"/>
    </source>
</evidence>
<evidence type="ECO:0000313" key="2">
    <source>
        <dbReference type="Proteomes" id="UP000814033"/>
    </source>
</evidence>